<evidence type="ECO:0008006" key="3">
    <source>
        <dbReference type="Google" id="ProtNLM"/>
    </source>
</evidence>
<dbReference type="OrthoDB" id="72471at2"/>
<evidence type="ECO:0000313" key="1">
    <source>
        <dbReference type="EMBL" id="TYB69481.1"/>
    </source>
</evidence>
<proteinExistence type="predicted"/>
<dbReference type="RefSeq" id="WP_066257049.1">
    <property type="nucleotide sequence ID" value="NZ_VSKL01000012.1"/>
</dbReference>
<organism evidence="1 2">
    <name type="scientific">Bizionia algoritergicola</name>
    <dbReference type="NCBI Taxonomy" id="291187"/>
    <lineage>
        <taxon>Bacteria</taxon>
        <taxon>Pseudomonadati</taxon>
        <taxon>Bacteroidota</taxon>
        <taxon>Flavobacteriia</taxon>
        <taxon>Flavobacteriales</taxon>
        <taxon>Flavobacteriaceae</taxon>
        <taxon>Bizionia</taxon>
    </lineage>
</organism>
<gene>
    <name evidence="1" type="ORF">ES675_16120</name>
</gene>
<protein>
    <recommendedName>
        <fullName evidence="3">ASCH domain-containing protein</fullName>
    </recommendedName>
</protein>
<accession>A0A5D0QLE4</accession>
<name>A0A5D0QLE4_9FLAO</name>
<dbReference type="AlphaFoldDB" id="A0A5D0QLE4"/>
<keyword evidence="2" id="KW-1185">Reference proteome</keyword>
<evidence type="ECO:0000313" key="2">
    <source>
        <dbReference type="Proteomes" id="UP000324358"/>
    </source>
</evidence>
<reference evidence="1 2" key="1">
    <citation type="submission" date="2019-08" db="EMBL/GenBank/DDBJ databases">
        <title>Genomes of Antarctic Bizionia species.</title>
        <authorList>
            <person name="Bowman J.P."/>
        </authorList>
    </citation>
    <scope>NUCLEOTIDE SEQUENCE [LARGE SCALE GENOMIC DNA]</scope>
    <source>
        <strain evidence="1 2">APA-1</strain>
    </source>
</reference>
<dbReference type="EMBL" id="VSKL01000012">
    <property type="protein sequence ID" value="TYB69481.1"/>
    <property type="molecule type" value="Genomic_DNA"/>
</dbReference>
<sequence>MKRMSFALTKAQILNQTKTVTRRNGWKNLKVGDLIQPIEKGMGLKKGEKQVLLGCPIKIIAIGQERLYQITQSEVNKEGFPCRTKEFFIEMFCKANKCDRRQSVTRIEFEYTIPNKE</sequence>
<dbReference type="Proteomes" id="UP000324358">
    <property type="component" value="Unassembled WGS sequence"/>
</dbReference>
<comment type="caution">
    <text evidence="1">The sequence shown here is derived from an EMBL/GenBank/DDBJ whole genome shotgun (WGS) entry which is preliminary data.</text>
</comment>